<reference evidence="10" key="2">
    <citation type="submission" date="2025-09" db="UniProtKB">
        <authorList>
            <consortium name="Ensembl"/>
        </authorList>
    </citation>
    <scope>IDENTIFICATION</scope>
</reference>
<dbReference type="GeneTree" id="ENSGT00950000182964"/>
<evidence type="ECO:0000256" key="7">
    <source>
        <dbReference type="ARBA" id="ARBA00073052"/>
    </source>
</evidence>
<dbReference type="PANTHER" id="PTHR10411:SF4">
    <property type="entry name" value="GROWTH ARREST AND DNA DAMAGE-INDUCIBLE PROTEIN GADD45 GAMMA"/>
    <property type="match status" value="1"/>
</dbReference>
<keyword evidence="2" id="KW-0217">Developmental protein</keyword>
<dbReference type="GO" id="GO:0043410">
    <property type="term" value="P:positive regulation of MAPK cascade"/>
    <property type="evidence" value="ECO:0007669"/>
    <property type="project" value="UniProtKB-ARBA"/>
</dbReference>
<dbReference type="Ensembl" id="ENSLLET00000000353.1">
    <property type="protein sequence ID" value="ENSLLEP00000000333.1"/>
    <property type="gene ID" value="ENSLLEG00000000227.1"/>
</dbReference>
<evidence type="ECO:0000256" key="8">
    <source>
        <dbReference type="SAM" id="Phobius"/>
    </source>
</evidence>
<proteinExistence type="inferred from homology"/>
<dbReference type="InterPro" id="IPR024824">
    <property type="entry name" value="GADD45"/>
</dbReference>
<dbReference type="AlphaFoldDB" id="A0A8C5LHX2"/>
<accession>A0A8C5LHX2</accession>
<dbReference type="InterPro" id="IPR004038">
    <property type="entry name" value="Ribosomal_eL8/eL30/eS12/Gad45"/>
</dbReference>
<comment type="function">
    <text evidence="5">Involved in the regulation of growth and apoptosis. Mediates activation of stress-responsive MTK1/MEKK4 MAPKKK.</text>
</comment>
<organism evidence="10 11">
    <name type="scientific">Leptobrachium leishanense</name>
    <name type="common">Leishan spiny toad</name>
    <dbReference type="NCBI Taxonomy" id="445787"/>
    <lineage>
        <taxon>Eukaryota</taxon>
        <taxon>Metazoa</taxon>
        <taxon>Chordata</taxon>
        <taxon>Craniata</taxon>
        <taxon>Vertebrata</taxon>
        <taxon>Euteleostomi</taxon>
        <taxon>Amphibia</taxon>
        <taxon>Batrachia</taxon>
        <taxon>Anura</taxon>
        <taxon>Pelobatoidea</taxon>
        <taxon>Megophryidae</taxon>
        <taxon>Leptobrachium</taxon>
    </lineage>
</organism>
<keyword evidence="8" id="KW-1133">Transmembrane helix</keyword>
<keyword evidence="4" id="KW-0221">Differentiation</keyword>
<reference evidence="10" key="1">
    <citation type="submission" date="2025-08" db="UniProtKB">
        <authorList>
            <consortium name="Ensembl"/>
        </authorList>
    </citation>
    <scope>IDENTIFICATION</scope>
</reference>
<sequence>MGGLCFGSSVSACTWDCFIAFLDYSKRPLLTLWTLSIVLLFLLFAGYIHCSLPAMTLEEIHGQDAVVESTDRMHKAGEALHELLLSAQRQECLTVGVYESAKVMNVDPDRVTFCILAADEIDEGDIALQIHFTLIQAFCCENDINIVRLNDTDKLAEILGSTDESGEPKDLHCSLVTNPTEDAWKDPALEKLGLFCEESRNLNDWVPVIALPE</sequence>
<dbReference type="GO" id="GO:0005737">
    <property type="term" value="C:cytoplasm"/>
    <property type="evidence" value="ECO:0007669"/>
    <property type="project" value="TreeGrafter"/>
</dbReference>
<feature type="domain" description="Ribosomal protein eL8/eL30/eS12/Gadd45" evidence="9">
    <location>
        <begin position="79"/>
        <end position="161"/>
    </location>
</feature>
<keyword evidence="8" id="KW-0812">Transmembrane</keyword>
<keyword evidence="3" id="KW-0053">Apoptosis</keyword>
<dbReference type="GO" id="GO:0006915">
    <property type="term" value="P:apoptotic process"/>
    <property type="evidence" value="ECO:0007669"/>
    <property type="project" value="UniProtKB-KW"/>
</dbReference>
<dbReference type="PANTHER" id="PTHR10411">
    <property type="entry name" value="GROWTH ARREST AND DNA DAMAGE-INDUCIBLE PROTEIN GADD45"/>
    <property type="match status" value="1"/>
</dbReference>
<evidence type="ECO:0000256" key="4">
    <source>
        <dbReference type="ARBA" id="ARBA00022782"/>
    </source>
</evidence>
<dbReference type="OrthoDB" id="5976967at2759"/>
<feature type="transmembrane region" description="Helical" evidence="8">
    <location>
        <begin position="29"/>
        <end position="48"/>
    </location>
</feature>
<gene>
    <name evidence="10" type="primary">GADD45G</name>
</gene>
<evidence type="ECO:0000256" key="1">
    <source>
        <dbReference type="ARBA" id="ARBA00007361"/>
    </source>
</evidence>
<name>A0A8C5LHX2_9ANUR</name>
<keyword evidence="8" id="KW-0472">Membrane</keyword>
<keyword evidence="11" id="KW-1185">Reference proteome</keyword>
<evidence type="ECO:0000256" key="2">
    <source>
        <dbReference type="ARBA" id="ARBA00022473"/>
    </source>
</evidence>
<comment type="subunit">
    <text evidence="6">Undergoes concentration-dependent homodimerization, which is required for growth inhibititory activity and enhances interaction with PCNA. Interacts with GADD45GIP1. Interacts with PCNA.</text>
</comment>
<dbReference type="GO" id="GO:0051726">
    <property type="term" value="P:regulation of cell cycle"/>
    <property type="evidence" value="ECO:0007669"/>
    <property type="project" value="InterPro"/>
</dbReference>
<protein>
    <recommendedName>
        <fullName evidence="7">Growth arrest and DNA damage-inducible protein GADD45 gamma</fullName>
    </recommendedName>
</protein>
<evidence type="ECO:0000256" key="3">
    <source>
        <dbReference type="ARBA" id="ARBA00022703"/>
    </source>
</evidence>
<dbReference type="GO" id="GO:0005634">
    <property type="term" value="C:nucleus"/>
    <property type="evidence" value="ECO:0007669"/>
    <property type="project" value="InterPro"/>
</dbReference>
<dbReference type="InterPro" id="IPR029064">
    <property type="entry name" value="Ribosomal_eL30-like_sf"/>
</dbReference>
<comment type="similarity">
    <text evidence="1">Belongs to the GADD45 family.</text>
</comment>
<evidence type="ECO:0000256" key="6">
    <source>
        <dbReference type="ARBA" id="ARBA00065160"/>
    </source>
</evidence>
<evidence type="ECO:0000313" key="10">
    <source>
        <dbReference type="Ensembl" id="ENSLLEP00000000333.1"/>
    </source>
</evidence>
<dbReference type="GO" id="GO:0030154">
    <property type="term" value="P:cell differentiation"/>
    <property type="evidence" value="ECO:0007669"/>
    <property type="project" value="UniProtKB-KW"/>
</dbReference>
<evidence type="ECO:0000256" key="5">
    <source>
        <dbReference type="ARBA" id="ARBA00055285"/>
    </source>
</evidence>
<evidence type="ECO:0000313" key="11">
    <source>
        <dbReference type="Proteomes" id="UP000694569"/>
    </source>
</evidence>
<dbReference type="Gene3D" id="3.30.1330.30">
    <property type="match status" value="1"/>
</dbReference>
<evidence type="ECO:0000259" key="9">
    <source>
        <dbReference type="Pfam" id="PF01248"/>
    </source>
</evidence>
<dbReference type="Pfam" id="PF01248">
    <property type="entry name" value="Ribosomal_L7Ae"/>
    <property type="match status" value="1"/>
</dbReference>
<dbReference type="Proteomes" id="UP000694569">
    <property type="component" value="Unplaced"/>
</dbReference>
<dbReference type="FunFam" id="3.30.1330.30:FF:000018">
    <property type="entry name" value="growth arrest and DNA damage-inducible protein GADD45 gamma"/>
    <property type="match status" value="1"/>
</dbReference>